<dbReference type="STRING" id="1177154.Y5S_01822"/>
<keyword evidence="2" id="KW-0378">Hydrolase</keyword>
<dbReference type="Gene3D" id="3.40.50.300">
    <property type="entry name" value="P-loop containing nucleotide triphosphate hydrolases"/>
    <property type="match status" value="2"/>
</dbReference>
<protein>
    <recommendedName>
        <fullName evidence="6">AAA+ ATPase domain-containing protein</fullName>
    </recommendedName>
</protein>
<dbReference type="InterPro" id="IPR038726">
    <property type="entry name" value="PDDEXK_AddAB-type"/>
</dbReference>
<sequence length="1138" mass="126188">MRHLDGHFQLTATDLVAHSACNHLVTLEKQVAQGEREKPDHYDPLLEILRERGQRHEQGYLEHLKSEGLDVTVIEGVEVNEESINQTIEAMKAGAPIIAQAALRNGSWSGRADFLKRVEKPSALGGWSYEIIDTKLARETKGGTVLQLCLYADLLASVQEVDPEFIFVVAPWSDYEPQKYRFADYAAYFRQVRKAAETDINTDDPIETYPDPKSHCDICRWQSQCDQRRRDDDHLCLVANITKAQIVELNAHGVATMKDLAELPIPIPFEPKRGTKPSLEKARAQALIQVVARESGELRREFLDPVPGAGFGTLPKPSEGDVFFDIESDQFVGEHGLEYLFGYVFKNKSGEVEYKAEWAFGPDEEKAAFEGFIDFLTERRQQYPDMHVYHFAPYEPSALKRLMGRYASRENEMDNLLRGLVFVDLLSVVRNGIRASVESYSLKKLEPFFKFERKVSLHDANVALTQLSSHIELDDFGSVTDQTKSIVEAYNADDCFSTAALRDWLESLRAELISEGHSINRPEPGPEPSEEADEQAQRIQALVDRLIDGVPVAEEERTPEQHGRWILAHLLEWHRREDKSVWWEYFRLCELQPDELLRERAAIAGLEFVGTVETSNQGIPTDRYKFIPQDTEVRAGDELKAVGGDDLGKVEAVSMEDGTLDIKKKGATAEIHPEAVFSHTLIRTNEQKAALFRLGEYVAEHGIEGDGPYKAGRSILLRSKVGEDGVSLQHEGELTLDAALRIAPTLSGDVLPIQGPPGTGKSFTGAHVICDLVEKGMTVGITANSHKVIRNLIDKALDVAVERGIDLKCIQKPSGGSKEPDQTNLVFAKSNQALFKALEKGTAQVAGATSFLWARAEAEETLDVLIVDEAAQMALANVVAVSACARSLILLGDPQQLEQPTQGSHPDGTDCSALDHLLEGHQTISDDQGLFLGVTYRLHPEICRFNSELFYEGKLSAIPKAAKHEIKSEGSLSGTGLRFVPVEHSGNTSSSTEEADEVFRIVNEILNSNTTWIDGEGCEQEVTLADILIIAPYNAQVFEIHQRLPDARVGTVDKFQGQEAPITIFSMATSSHADAPRGMEFLYSPNRLNVAISRAKCLAVLVASPAVFEADCKTPGQMKLANAFCRFLELAENVQPTR</sequence>
<dbReference type="InterPro" id="IPR038720">
    <property type="entry name" value="YprB_RNase_H-like_dom"/>
</dbReference>
<dbReference type="InterPro" id="IPR003593">
    <property type="entry name" value="AAA+_ATPase"/>
</dbReference>
<feature type="region of interest" description="Disordered" evidence="5">
    <location>
        <begin position="516"/>
        <end position="535"/>
    </location>
</feature>
<dbReference type="CDD" id="cd18808">
    <property type="entry name" value="SF1_C_Upf1"/>
    <property type="match status" value="1"/>
</dbReference>
<keyword evidence="1" id="KW-0547">Nucleotide-binding</keyword>
<evidence type="ECO:0000256" key="4">
    <source>
        <dbReference type="ARBA" id="ARBA00022840"/>
    </source>
</evidence>
<dbReference type="Pfam" id="PF13087">
    <property type="entry name" value="AAA_12"/>
    <property type="match status" value="1"/>
</dbReference>
<dbReference type="CDD" id="cd17934">
    <property type="entry name" value="DEXXQc_Upf1-like"/>
    <property type="match status" value="1"/>
</dbReference>
<keyword evidence="8" id="KW-1185">Reference proteome</keyword>
<comment type="caution">
    <text evidence="7">The sequence shown here is derived from an EMBL/GenBank/DDBJ whole genome shotgun (WGS) entry which is preliminary data.</text>
</comment>
<proteinExistence type="predicted"/>
<evidence type="ECO:0000256" key="1">
    <source>
        <dbReference type="ARBA" id="ARBA00022741"/>
    </source>
</evidence>
<dbReference type="EMBL" id="ARXV01000006">
    <property type="protein sequence ID" value="KGD64914.1"/>
    <property type="molecule type" value="Genomic_DNA"/>
</dbReference>
<reference evidence="7 8" key="1">
    <citation type="submission" date="2012-09" db="EMBL/GenBank/DDBJ databases">
        <title>Genome Sequence of alkane-degrading Bacterium Alcanivorax sp. 19-m-6.</title>
        <authorList>
            <person name="Lai Q."/>
            <person name="Shao Z."/>
        </authorList>
    </citation>
    <scope>NUCLEOTIDE SEQUENCE [LARGE SCALE GENOMIC DNA]</scope>
    <source>
        <strain evidence="7 8">19-m-6</strain>
    </source>
</reference>
<dbReference type="eggNOG" id="COG1112">
    <property type="taxonomic scope" value="Bacteria"/>
</dbReference>
<dbReference type="AlphaFoldDB" id="A0A095SKP4"/>
<dbReference type="SMART" id="SM00382">
    <property type="entry name" value="AAA"/>
    <property type="match status" value="1"/>
</dbReference>
<dbReference type="InterPro" id="IPR019993">
    <property type="entry name" value="RecB_nuclease_TM0106_put"/>
</dbReference>
<dbReference type="InterPro" id="IPR027417">
    <property type="entry name" value="P-loop_NTPase"/>
</dbReference>
<dbReference type="GO" id="GO:0016787">
    <property type="term" value="F:hydrolase activity"/>
    <property type="evidence" value="ECO:0007669"/>
    <property type="project" value="UniProtKB-KW"/>
</dbReference>
<dbReference type="GO" id="GO:0043139">
    <property type="term" value="F:5'-3' DNA helicase activity"/>
    <property type="evidence" value="ECO:0007669"/>
    <property type="project" value="TreeGrafter"/>
</dbReference>
<name>A0A095SKP4_9GAMM</name>
<dbReference type="OrthoDB" id="9757917at2"/>
<dbReference type="PATRIC" id="fig|1177154.3.peg.1859"/>
<dbReference type="PANTHER" id="PTHR43788">
    <property type="entry name" value="DNA2/NAM7 HELICASE FAMILY MEMBER"/>
    <property type="match status" value="1"/>
</dbReference>
<gene>
    <name evidence="7" type="ORF">Y5S_01822</name>
</gene>
<dbReference type="Pfam" id="PF13604">
    <property type="entry name" value="AAA_30"/>
    <property type="match status" value="1"/>
</dbReference>
<accession>A0A095SKP4</accession>
<dbReference type="Pfam" id="PF12705">
    <property type="entry name" value="PDDEXK_1"/>
    <property type="match status" value="1"/>
</dbReference>
<keyword evidence="3" id="KW-0347">Helicase</keyword>
<dbReference type="SUPFAM" id="SSF52540">
    <property type="entry name" value="P-loop containing nucleoside triphosphate hydrolases"/>
    <property type="match status" value="1"/>
</dbReference>
<dbReference type="InterPro" id="IPR012337">
    <property type="entry name" value="RNaseH-like_sf"/>
</dbReference>
<evidence type="ECO:0000256" key="2">
    <source>
        <dbReference type="ARBA" id="ARBA00022801"/>
    </source>
</evidence>
<feature type="domain" description="AAA+ ATPase" evidence="6">
    <location>
        <begin position="747"/>
        <end position="955"/>
    </location>
</feature>
<organism evidence="7 8">
    <name type="scientific">Alcanivorax nanhaiticus</name>
    <dbReference type="NCBI Taxonomy" id="1177154"/>
    <lineage>
        <taxon>Bacteria</taxon>
        <taxon>Pseudomonadati</taxon>
        <taxon>Pseudomonadota</taxon>
        <taxon>Gammaproteobacteria</taxon>
        <taxon>Oceanospirillales</taxon>
        <taxon>Alcanivoracaceae</taxon>
        <taxon>Alcanivorax</taxon>
    </lineage>
</organism>
<dbReference type="Proteomes" id="UP000029444">
    <property type="component" value="Unassembled WGS sequence"/>
</dbReference>
<dbReference type="InterPro" id="IPR047187">
    <property type="entry name" value="SF1_C_Upf1"/>
</dbReference>
<evidence type="ECO:0000259" key="6">
    <source>
        <dbReference type="SMART" id="SM00382"/>
    </source>
</evidence>
<evidence type="ECO:0000256" key="3">
    <source>
        <dbReference type="ARBA" id="ARBA00022806"/>
    </source>
</evidence>
<dbReference type="Pfam" id="PF13482">
    <property type="entry name" value="RNase_H_2"/>
    <property type="match status" value="1"/>
</dbReference>
<dbReference type="PANTHER" id="PTHR43788:SF8">
    <property type="entry name" value="DNA-BINDING PROTEIN SMUBP-2"/>
    <property type="match status" value="1"/>
</dbReference>
<keyword evidence="4" id="KW-0067">ATP-binding</keyword>
<dbReference type="RefSeq" id="WP_035232399.1">
    <property type="nucleotide sequence ID" value="NZ_ARXV01000006.1"/>
</dbReference>
<dbReference type="NCBIfam" id="TIGR03491">
    <property type="entry name" value="TM0106 family RecB-like putative nuclease"/>
    <property type="match status" value="1"/>
</dbReference>
<evidence type="ECO:0000313" key="7">
    <source>
        <dbReference type="EMBL" id="KGD64914.1"/>
    </source>
</evidence>
<evidence type="ECO:0000256" key="5">
    <source>
        <dbReference type="SAM" id="MobiDB-lite"/>
    </source>
</evidence>
<dbReference type="eggNOG" id="COG2251">
    <property type="taxonomic scope" value="Bacteria"/>
</dbReference>
<dbReference type="InterPro" id="IPR050534">
    <property type="entry name" value="Coronavir_polyprotein_1ab"/>
</dbReference>
<dbReference type="GO" id="GO:0005524">
    <property type="term" value="F:ATP binding"/>
    <property type="evidence" value="ECO:0007669"/>
    <property type="project" value="UniProtKB-KW"/>
</dbReference>
<dbReference type="InterPro" id="IPR041679">
    <property type="entry name" value="DNA2/NAM7-like_C"/>
</dbReference>
<dbReference type="SUPFAM" id="SSF53098">
    <property type="entry name" value="Ribonuclease H-like"/>
    <property type="match status" value="1"/>
</dbReference>
<evidence type="ECO:0000313" key="8">
    <source>
        <dbReference type="Proteomes" id="UP000029444"/>
    </source>
</evidence>